<name>A0A6A4GWU5_9AGAR</name>
<evidence type="ECO:0000313" key="2">
    <source>
        <dbReference type="Proteomes" id="UP000799118"/>
    </source>
</evidence>
<dbReference type="Proteomes" id="UP000799118">
    <property type="component" value="Unassembled WGS sequence"/>
</dbReference>
<dbReference type="EMBL" id="ML769681">
    <property type="protein sequence ID" value="KAE9389820.1"/>
    <property type="molecule type" value="Genomic_DNA"/>
</dbReference>
<accession>A0A6A4GWU5</accession>
<keyword evidence="2" id="KW-1185">Reference proteome</keyword>
<gene>
    <name evidence="1" type="ORF">BT96DRAFT_926333</name>
</gene>
<sequence>DPSYGKDQIPPHRNLSVREFCELLNSSKLLRPDNYIHNHIHLLSTDGGINTQKASDAGTEANLDIQYTRGVGRQKSPLMFLFVGGDDFGTSLCWTPYFLDGVATPLTRS</sequence>
<reference evidence="1" key="1">
    <citation type="journal article" date="2019" name="Environ. Microbiol.">
        <title>Fungal ecological strategies reflected in gene transcription - a case study of two litter decomposers.</title>
        <authorList>
            <person name="Barbi F."/>
            <person name="Kohler A."/>
            <person name="Barry K."/>
            <person name="Baskaran P."/>
            <person name="Daum C."/>
            <person name="Fauchery L."/>
            <person name="Ihrmark K."/>
            <person name="Kuo A."/>
            <person name="LaButti K."/>
            <person name="Lipzen A."/>
            <person name="Morin E."/>
            <person name="Grigoriev I.V."/>
            <person name="Henrissat B."/>
            <person name="Lindahl B."/>
            <person name="Martin F."/>
        </authorList>
    </citation>
    <scope>NUCLEOTIDE SEQUENCE</scope>
    <source>
        <strain evidence="1">JB14</strain>
    </source>
</reference>
<proteinExistence type="predicted"/>
<feature type="non-terminal residue" evidence="1">
    <location>
        <position position="1"/>
    </location>
</feature>
<evidence type="ECO:0000313" key="1">
    <source>
        <dbReference type="EMBL" id="KAE9389820.1"/>
    </source>
</evidence>
<organism evidence="1 2">
    <name type="scientific">Gymnopus androsaceus JB14</name>
    <dbReference type="NCBI Taxonomy" id="1447944"/>
    <lineage>
        <taxon>Eukaryota</taxon>
        <taxon>Fungi</taxon>
        <taxon>Dikarya</taxon>
        <taxon>Basidiomycota</taxon>
        <taxon>Agaricomycotina</taxon>
        <taxon>Agaricomycetes</taxon>
        <taxon>Agaricomycetidae</taxon>
        <taxon>Agaricales</taxon>
        <taxon>Marasmiineae</taxon>
        <taxon>Omphalotaceae</taxon>
        <taxon>Gymnopus</taxon>
    </lineage>
</organism>
<dbReference type="AlphaFoldDB" id="A0A6A4GWU5"/>
<protein>
    <submittedName>
        <fullName evidence="1">Uncharacterized protein</fullName>
    </submittedName>
</protein>